<evidence type="ECO:0000313" key="2">
    <source>
        <dbReference type="Proteomes" id="UP000006253"/>
    </source>
</evidence>
<dbReference type="AlphaFoldDB" id="A0A0E2AXB7"/>
<evidence type="ECO:0000313" key="1">
    <source>
        <dbReference type="EMBL" id="EKO13550.1"/>
    </source>
</evidence>
<dbReference type="Proteomes" id="UP000006253">
    <property type="component" value="Unassembled WGS sequence"/>
</dbReference>
<dbReference type="RefSeq" id="WP_001009024.1">
    <property type="nucleotide sequence ID" value="NZ_AHMY02000069.1"/>
</dbReference>
<reference evidence="1 2" key="1">
    <citation type="submission" date="2012-10" db="EMBL/GenBank/DDBJ databases">
        <authorList>
            <person name="Harkins D.M."/>
            <person name="Durkin A.S."/>
            <person name="Brinkac L.M."/>
            <person name="Selengut J.D."/>
            <person name="Sanka R."/>
            <person name="DePew J."/>
            <person name="Purushe J."/>
            <person name="Peacock S.J."/>
            <person name="Thaipadungpanit J."/>
            <person name="Wuthiekanun V.W."/>
            <person name="Day N.P."/>
            <person name="Vinetz J.M."/>
            <person name="Sutton G.G."/>
            <person name="Nelson W.C."/>
            <person name="Fouts D.E."/>
        </authorList>
    </citation>
    <scope>NUCLEOTIDE SEQUENCE [LARGE SCALE GENOMIC DNA]</scope>
    <source>
        <strain evidence="1 2">H1</strain>
    </source>
</reference>
<sequence length="91" mass="10709">MNFFVVSKENLLLHAGYCHERNPLIKRPKLEFGFILDSGLDCDTFNQILVTASDKILYQNNIRIIRDYIRNSRRAFSCWISSVDLNETIRK</sequence>
<organism evidence="1 2">
    <name type="scientific">Leptospira kirschneri str. H1</name>
    <dbReference type="NCBI Taxonomy" id="1049966"/>
    <lineage>
        <taxon>Bacteria</taxon>
        <taxon>Pseudomonadati</taxon>
        <taxon>Spirochaetota</taxon>
        <taxon>Spirochaetia</taxon>
        <taxon>Leptospirales</taxon>
        <taxon>Leptospiraceae</taxon>
        <taxon>Leptospira</taxon>
    </lineage>
</organism>
<proteinExistence type="predicted"/>
<accession>A0A0E2AXB7</accession>
<dbReference type="EMBL" id="AHMY02000069">
    <property type="protein sequence ID" value="EKO13550.1"/>
    <property type="molecule type" value="Genomic_DNA"/>
</dbReference>
<protein>
    <submittedName>
        <fullName evidence="1">Uncharacterized protein</fullName>
    </submittedName>
</protein>
<comment type="caution">
    <text evidence="1">The sequence shown here is derived from an EMBL/GenBank/DDBJ whole genome shotgun (WGS) entry which is preliminary data.</text>
</comment>
<gene>
    <name evidence="1" type="ORF">LEP1GSC081_0057</name>
</gene>
<name>A0A0E2AXB7_9LEPT</name>